<evidence type="ECO:0000313" key="2">
    <source>
        <dbReference type="Proteomes" id="UP000515908"/>
    </source>
</evidence>
<name>A0A7G2CKS6_9TRYP</name>
<dbReference type="VEuPathDB" id="TriTrypDB:ADEAN_000799200"/>
<accession>A0A7G2CKS6</accession>
<dbReference type="PANTHER" id="PTHR20916:SF18">
    <property type="entry name" value="IPT_TIG DOMAIN-CONTAINING PROTEIN"/>
    <property type="match status" value="1"/>
</dbReference>
<dbReference type="PANTHER" id="PTHR20916">
    <property type="entry name" value="CYSTEINE AND GLYCINE-RICH PROTEIN 2 BINDING PROTEIN"/>
    <property type="match status" value="1"/>
</dbReference>
<reference evidence="1 2" key="1">
    <citation type="submission" date="2020-08" db="EMBL/GenBank/DDBJ databases">
        <authorList>
            <person name="Newling K."/>
            <person name="Davey J."/>
            <person name="Forrester S."/>
        </authorList>
    </citation>
    <scope>NUCLEOTIDE SEQUENCE [LARGE SCALE GENOMIC DNA]</scope>
    <source>
        <strain evidence="2">Crithidia deanei Carvalho (ATCC PRA-265)</strain>
    </source>
</reference>
<evidence type="ECO:0000313" key="1">
    <source>
        <dbReference type="EMBL" id="CAD2220470.1"/>
    </source>
</evidence>
<protein>
    <submittedName>
        <fullName evidence="1">Uncharacterized protein</fullName>
    </submittedName>
</protein>
<sequence>MFSQKDVNALCSAGADVFRRSQTLIDERQRKTIKKKIDSNTNHPLQNDPFIANVIKPLHQLSEIQLLMDVCVLWQSELEKEIQNDHSSSNKFIQKQRGNGVCFPLLKKGVKLLLDAGGSSIHDWNTSHNNNNNNNNVGASLWNQEEEEDTAHKASGEGSGASLCARLCLLAFYTDLHYLYQHHERKVDGTVMNTELQQLIEMMSVQLLPSSVMQTFISLLASTSTALPLTLLASDKEESHHNNNNNNIPSFLNLFPSFTSFIILHGEEHSRLYETFVKAPLQAFSSSFLPYYLQSSAASQTAAHCQETITYLKMIVTQLISSTTAKNTARVEEGLKRVMELFLAPLETQFTSDKVRRGMSWFFYTNMVLPFQDMISQNNNNNNNTSVILYTFVYRLLMLVETLSSTELANYGNHSDKTNNTVQQKRYERLIHQSGSKMSVPLLREVTEDRELIFEAVEGGRSPTGHVLYKICDDEDSKSGIYLYLESGKVFYRSFSEKEYKRAKGIDELYTIFREDEEEEVS</sequence>
<organism evidence="1 2">
    <name type="scientific">Angomonas deanei</name>
    <dbReference type="NCBI Taxonomy" id="59799"/>
    <lineage>
        <taxon>Eukaryota</taxon>
        <taxon>Discoba</taxon>
        <taxon>Euglenozoa</taxon>
        <taxon>Kinetoplastea</taxon>
        <taxon>Metakinetoplastina</taxon>
        <taxon>Trypanosomatida</taxon>
        <taxon>Trypanosomatidae</taxon>
        <taxon>Strigomonadinae</taxon>
        <taxon>Angomonas</taxon>
    </lineage>
</organism>
<dbReference type="Proteomes" id="UP000515908">
    <property type="component" value="Chromosome 17"/>
</dbReference>
<gene>
    <name evidence="1" type="ORF">ADEAN_000799200</name>
</gene>
<keyword evidence="2" id="KW-1185">Reference proteome</keyword>
<dbReference type="EMBL" id="LR877161">
    <property type="protein sequence ID" value="CAD2220470.1"/>
    <property type="molecule type" value="Genomic_DNA"/>
</dbReference>
<dbReference type="AlphaFoldDB" id="A0A7G2CKS6"/>
<proteinExistence type="predicted"/>